<evidence type="ECO:0000256" key="2">
    <source>
        <dbReference type="SAM" id="SignalP"/>
    </source>
</evidence>
<comment type="caution">
    <text evidence="3">The sequence shown here is derived from an EMBL/GenBank/DDBJ whole genome shotgun (WGS) entry which is preliminary data.</text>
</comment>
<feature type="region of interest" description="Disordered" evidence="1">
    <location>
        <begin position="591"/>
        <end position="613"/>
    </location>
</feature>
<evidence type="ECO:0000313" key="4">
    <source>
        <dbReference type="Proteomes" id="UP000295163"/>
    </source>
</evidence>
<feature type="chain" id="PRO_5039172359" evidence="2">
    <location>
        <begin position="29"/>
        <end position="613"/>
    </location>
</feature>
<dbReference type="Pfam" id="PF01019">
    <property type="entry name" value="G_glu_transpept"/>
    <property type="match status" value="1"/>
</dbReference>
<keyword evidence="3" id="KW-0808">Transferase</keyword>
<gene>
    <name evidence="3" type="ORF">E2R59_01570</name>
</gene>
<dbReference type="PANTHER" id="PTHR43881">
    <property type="entry name" value="GAMMA-GLUTAMYLTRANSPEPTIDASE (AFU_ORTHOLOGUE AFUA_4G13580)"/>
    <property type="match status" value="1"/>
</dbReference>
<keyword evidence="2" id="KW-0732">Signal</keyword>
<dbReference type="PANTHER" id="PTHR43881:SF1">
    <property type="entry name" value="GAMMA-GLUTAMYLTRANSPEPTIDASE (AFU_ORTHOLOGUE AFUA_4G13580)"/>
    <property type="match status" value="1"/>
</dbReference>
<dbReference type="EMBL" id="SMZT01000001">
    <property type="protein sequence ID" value="TDL46726.1"/>
    <property type="molecule type" value="Genomic_DNA"/>
</dbReference>
<dbReference type="Gene3D" id="1.10.246.130">
    <property type="match status" value="1"/>
</dbReference>
<evidence type="ECO:0000313" key="3">
    <source>
        <dbReference type="EMBL" id="TDL46726.1"/>
    </source>
</evidence>
<dbReference type="InterPro" id="IPR029055">
    <property type="entry name" value="Ntn_hydrolases_N"/>
</dbReference>
<dbReference type="PRINTS" id="PR01210">
    <property type="entry name" value="GGTRANSPTASE"/>
</dbReference>
<dbReference type="InterPro" id="IPR043137">
    <property type="entry name" value="GGT_ssub_C"/>
</dbReference>
<dbReference type="PROSITE" id="PS51257">
    <property type="entry name" value="PROKAR_LIPOPROTEIN"/>
    <property type="match status" value="1"/>
</dbReference>
<evidence type="ECO:0000256" key="1">
    <source>
        <dbReference type="SAM" id="MobiDB-lite"/>
    </source>
</evidence>
<sequence>MRRISNPAHRTAAVALSLLLGLTACTPAPEGGGADGAGTVPGPAGTAASAPGSGTAPAPGATEDPAPHVRAVVSSHELATAAGAEILEAGGTAADASVAVAAVLSVVEPYYSSVLGGGTWALYYDADSDDVTSLNGVGPVGSAATLDDYRPRAGDFGMHQAILPGAWDGWMLWLDEYGELGLGEVLAPAIVVAREGYPASSEMVYWLTREEANIRQSPVMTELYTRGGALLEAGDTVRQPDMAGTFEDLVAAYDGEADDGADRAAGIRAARDHFYRGPIAEAVVAFSEQDGGYLTLEDFSGYAAQIVEPISIDYGEDVTVHQNPPNSQGIAMLQALHILAEDDFSGRSPDDPDVVHRQVEAVKLAFADRYAHVGDPERTDVPVAELLSDEYARAQRARIDDERAARWPIGSGIDRQASDTTTFHLTDSSGNAAAVTTSLGGQFLVVGDTGIHINERMSFLSLDEGNVNAVAPGATVRHTSAPFMALRGGRPYLLGGNTGIDTQPQGQLQQFMNVVDFGMTPQQAVAQPRFVSTAFPASNHPHEVGNTLQVESDFSPAAVQDLRRRGHDVAVGAGIFGTANMLAVDGDGTGARLGVEPRNETARGTVLPAPQDR</sequence>
<feature type="signal peptide" evidence="2">
    <location>
        <begin position="1"/>
        <end position="28"/>
    </location>
</feature>
<accession>A0A4R5YN01</accession>
<proteinExistence type="predicted"/>
<dbReference type="GeneID" id="64346084"/>
<dbReference type="SUPFAM" id="SSF56235">
    <property type="entry name" value="N-terminal nucleophile aminohydrolases (Ntn hydrolases)"/>
    <property type="match status" value="1"/>
</dbReference>
<dbReference type="Proteomes" id="UP000295163">
    <property type="component" value="Unassembled WGS sequence"/>
</dbReference>
<dbReference type="GO" id="GO:0016740">
    <property type="term" value="F:transferase activity"/>
    <property type="evidence" value="ECO:0007669"/>
    <property type="project" value="UniProtKB-KW"/>
</dbReference>
<feature type="compositionally biased region" description="Low complexity" evidence="1">
    <location>
        <begin position="37"/>
        <end position="62"/>
    </location>
</feature>
<organism evidence="3 4">
    <name type="scientific">Kocuria rosea</name>
    <name type="common">Deinococcus erythromyxa</name>
    <name type="synonym">Micrococcus rubens</name>
    <dbReference type="NCBI Taxonomy" id="1275"/>
    <lineage>
        <taxon>Bacteria</taxon>
        <taxon>Bacillati</taxon>
        <taxon>Actinomycetota</taxon>
        <taxon>Actinomycetes</taxon>
        <taxon>Micrococcales</taxon>
        <taxon>Micrococcaceae</taxon>
        <taxon>Kocuria</taxon>
    </lineage>
</organism>
<dbReference type="Gene3D" id="3.60.20.40">
    <property type="match status" value="1"/>
</dbReference>
<dbReference type="AlphaFoldDB" id="A0A4R5YN01"/>
<protein>
    <submittedName>
        <fullName evidence="3">Gamma-glutamyltransferase family protein</fullName>
    </submittedName>
</protein>
<feature type="region of interest" description="Disordered" evidence="1">
    <location>
        <begin position="32"/>
        <end position="66"/>
    </location>
</feature>
<reference evidence="3 4" key="1">
    <citation type="submission" date="2019-03" db="EMBL/GenBank/DDBJ databases">
        <title>Genome Sequencing and Assembly of Various Microbes Isolated from Partially Reclaimed Soil and Acid Mine Drainage (AMD) Site.</title>
        <authorList>
            <person name="Steinbock B."/>
            <person name="Bechtold R."/>
            <person name="Sevigny J.L."/>
            <person name="Thomas D."/>
            <person name="Cuthill L.R."/>
            <person name="Aveiro Johannsen E.J."/>
            <person name="Thomas K."/>
            <person name="Ghosh A."/>
        </authorList>
    </citation>
    <scope>NUCLEOTIDE SEQUENCE [LARGE SCALE GENOMIC DNA]</scope>
    <source>
        <strain evidence="3 4">S-A3</strain>
    </source>
</reference>
<dbReference type="RefSeq" id="WP_133408984.1">
    <property type="nucleotide sequence ID" value="NZ_SMZT01000001.1"/>
</dbReference>
<name>A0A4R5YN01_KOCRO</name>
<dbReference type="InterPro" id="IPR043138">
    <property type="entry name" value="GGT_lsub"/>
</dbReference>
<dbReference type="InterPro" id="IPR052896">
    <property type="entry name" value="GGT-like_enzyme"/>
</dbReference>